<reference evidence="1 2" key="1">
    <citation type="submission" date="2018-08" db="EMBL/GenBank/DDBJ databases">
        <title>A genome reference for cultivated species of the human gut microbiota.</title>
        <authorList>
            <person name="Zou Y."/>
            <person name="Xue W."/>
            <person name="Luo G."/>
        </authorList>
    </citation>
    <scope>NUCLEOTIDE SEQUENCE [LARGE SCALE GENOMIC DNA]</scope>
    <source>
        <strain evidence="1 2">TF08-11</strain>
    </source>
</reference>
<dbReference type="AlphaFoldDB" id="A0A3E3DZM6"/>
<evidence type="ECO:0000313" key="1">
    <source>
        <dbReference type="EMBL" id="RGD74761.1"/>
    </source>
</evidence>
<sequence>MDVKYYDEILDLGVFSKKDIEKVIQNPKTAESFLSRSLKKGYIKRVKHNYYVAMDIVNNSPLYNKYIIATKLGRGNYISYHSALEYRGFNNQVFNELVYSGNNRVNDFEFEYITYHFVQSKCDLQIESNYDGLRITSIERTMIDCIDQIDLAGGIEEIYRAFNSIHNINENKLLEILDFYNKKVLYQRSGYILETFKTNLGISDAALDYLQSKIGSSKCYLNTSKKIPNTTLDKKWNVCVPHYISTILSKGSDMNEL</sequence>
<dbReference type="EMBL" id="QUSK01000022">
    <property type="protein sequence ID" value="RGD74761.1"/>
    <property type="molecule type" value="Genomic_DNA"/>
</dbReference>
<accession>A0A3E3DZM6</accession>
<name>A0A3E3DZM6_9FIRM</name>
<evidence type="ECO:0000313" key="2">
    <source>
        <dbReference type="Proteomes" id="UP000260721"/>
    </source>
</evidence>
<organism evidence="1 2">
    <name type="scientific">Faecalicoccus pleomorphus</name>
    <dbReference type="NCBI Taxonomy" id="1323"/>
    <lineage>
        <taxon>Bacteria</taxon>
        <taxon>Bacillati</taxon>
        <taxon>Bacillota</taxon>
        <taxon>Erysipelotrichia</taxon>
        <taxon>Erysipelotrichales</taxon>
        <taxon>Erysipelotrichaceae</taxon>
        <taxon>Faecalicoccus</taxon>
    </lineage>
</organism>
<gene>
    <name evidence="1" type="ORF">DXC78_09650</name>
</gene>
<proteinExistence type="predicted"/>
<comment type="caution">
    <text evidence="1">The sequence shown here is derived from an EMBL/GenBank/DDBJ whole genome shotgun (WGS) entry which is preliminary data.</text>
</comment>
<protein>
    <submittedName>
        <fullName evidence="1">Transcriptional regulator</fullName>
    </submittedName>
</protein>
<dbReference type="Proteomes" id="UP000260721">
    <property type="component" value="Unassembled WGS sequence"/>
</dbReference>